<comment type="similarity">
    <text evidence="2 8">Belongs to the MIP/aquaporin (TC 1.A.8) family.</text>
</comment>
<dbReference type="PRINTS" id="PR00783">
    <property type="entry name" value="MINTRINSICP"/>
</dbReference>
<feature type="transmembrane region" description="Helical" evidence="9">
    <location>
        <begin position="137"/>
        <end position="157"/>
    </location>
</feature>
<feature type="transmembrane region" description="Helical" evidence="9">
    <location>
        <begin position="50"/>
        <end position="68"/>
    </location>
</feature>
<keyword evidence="4" id="KW-1003">Cell membrane</keyword>
<keyword evidence="5 8" id="KW-0812">Transmembrane</keyword>
<proteinExistence type="evidence at transcript level"/>
<feature type="transmembrane region" description="Helical" evidence="9">
    <location>
        <begin position="21"/>
        <end position="44"/>
    </location>
</feature>
<dbReference type="AlphaFoldDB" id="A0A2P2I3H5"/>
<dbReference type="InterPro" id="IPR022357">
    <property type="entry name" value="MIP_CS"/>
</dbReference>
<keyword evidence="6 9" id="KW-1133">Transmembrane helix</keyword>
<dbReference type="PANTHER" id="PTHR19139:SF199">
    <property type="entry name" value="MIP17260P"/>
    <property type="match status" value="1"/>
</dbReference>
<dbReference type="GO" id="GO:0005886">
    <property type="term" value="C:plasma membrane"/>
    <property type="evidence" value="ECO:0007669"/>
    <property type="project" value="UniProtKB-SubCell"/>
</dbReference>
<organism evidence="10">
    <name type="scientific">Hirondellea gigas</name>
    <dbReference type="NCBI Taxonomy" id="1518452"/>
    <lineage>
        <taxon>Eukaryota</taxon>
        <taxon>Metazoa</taxon>
        <taxon>Ecdysozoa</taxon>
        <taxon>Arthropoda</taxon>
        <taxon>Crustacea</taxon>
        <taxon>Multicrustacea</taxon>
        <taxon>Malacostraca</taxon>
        <taxon>Eumalacostraca</taxon>
        <taxon>Peracarida</taxon>
        <taxon>Amphipoda</taxon>
        <taxon>Amphilochidea</taxon>
        <taxon>Lysianassida</taxon>
        <taxon>Lysianassidira</taxon>
        <taxon>Lysianassoidea</taxon>
        <taxon>Lysianassidae</taxon>
        <taxon>Hirondellea</taxon>
    </lineage>
</organism>
<evidence type="ECO:0000256" key="4">
    <source>
        <dbReference type="ARBA" id="ARBA00022475"/>
    </source>
</evidence>
<keyword evidence="7 9" id="KW-0472">Membrane</keyword>
<keyword evidence="3 8" id="KW-0813">Transport</keyword>
<name>A0A2P2I3H5_9CRUS</name>
<dbReference type="Gene3D" id="1.20.1080.10">
    <property type="entry name" value="Glycerol uptake facilitator protein"/>
    <property type="match status" value="1"/>
</dbReference>
<accession>A0A2P2I3H5</accession>
<dbReference type="GO" id="GO:0015250">
    <property type="term" value="F:water channel activity"/>
    <property type="evidence" value="ECO:0007669"/>
    <property type="project" value="TreeGrafter"/>
</dbReference>
<feature type="transmembrane region" description="Helical" evidence="9">
    <location>
        <begin position="96"/>
        <end position="117"/>
    </location>
</feature>
<feature type="transmembrane region" description="Helical" evidence="9">
    <location>
        <begin position="213"/>
        <end position="233"/>
    </location>
</feature>
<comment type="subcellular location">
    <subcellularLocation>
        <location evidence="1">Cell membrane</location>
        <topology evidence="1">Multi-pass membrane protein</topology>
    </subcellularLocation>
</comment>
<dbReference type="InterPro" id="IPR034294">
    <property type="entry name" value="Aquaporin_transptr"/>
</dbReference>
<evidence type="ECO:0000256" key="3">
    <source>
        <dbReference type="ARBA" id="ARBA00022448"/>
    </source>
</evidence>
<dbReference type="InterPro" id="IPR000425">
    <property type="entry name" value="MIP"/>
</dbReference>
<sequence>MGRLKSSVDIIGTQELKTVGLYKALVAEFLGTLILVLFGCASTLGETTDVVKVSLTFGFTLACLIQALDHVSGCHVNPSVTLGMLVARYMSVTRSVLYIIVQTLGGVAGAAILYGITPEENRFGMGVSHLNPNMSEAQGFGVEVLCTFMLVLVIFGSTDERRTDIRGSIALAIGLAAVCTHLFGIPYTGASLNPARTFGPALIVGGDAWAHHWVYWAGPISGGILASLVYLHVFRGTDVPQKNTQTLPVSVPLIPITNKELKNLEMES</sequence>
<dbReference type="PROSITE" id="PS00221">
    <property type="entry name" value="MIP"/>
    <property type="match status" value="1"/>
</dbReference>
<evidence type="ECO:0000313" key="10">
    <source>
        <dbReference type="EMBL" id="LAB68430.1"/>
    </source>
</evidence>
<dbReference type="InterPro" id="IPR023271">
    <property type="entry name" value="Aquaporin-like"/>
</dbReference>
<evidence type="ECO:0000256" key="2">
    <source>
        <dbReference type="ARBA" id="ARBA00006175"/>
    </source>
</evidence>
<evidence type="ECO:0000256" key="6">
    <source>
        <dbReference type="ARBA" id="ARBA00022989"/>
    </source>
</evidence>
<feature type="transmembrane region" description="Helical" evidence="9">
    <location>
        <begin position="169"/>
        <end position="193"/>
    </location>
</feature>
<protein>
    <submittedName>
        <fullName evidence="10">Aquaporin-4-like</fullName>
    </submittedName>
</protein>
<evidence type="ECO:0000256" key="7">
    <source>
        <dbReference type="ARBA" id="ARBA00023136"/>
    </source>
</evidence>
<evidence type="ECO:0000256" key="1">
    <source>
        <dbReference type="ARBA" id="ARBA00004651"/>
    </source>
</evidence>
<dbReference type="CDD" id="cd00333">
    <property type="entry name" value="MIP"/>
    <property type="match status" value="1"/>
</dbReference>
<dbReference type="EMBL" id="IACF01002790">
    <property type="protein sequence ID" value="LAB68430.1"/>
    <property type="molecule type" value="mRNA"/>
</dbReference>
<dbReference type="Pfam" id="PF00230">
    <property type="entry name" value="MIP"/>
    <property type="match status" value="1"/>
</dbReference>
<evidence type="ECO:0000256" key="5">
    <source>
        <dbReference type="ARBA" id="ARBA00022692"/>
    </source>
</evidence>
<evidence type="ECO:0000256" key="8">
    <source>
        <dbReference type="RuleBase" id="RU000477"/>
    </source>
</evidence>
<evidence type="ECO:0000256" key="9">
    <source>
        <dbReference type="SAM" id="Phobius"/>
    </source>
</evidence>
<dbReference type="SUPFAM" id="SSF81338">
    <property type="entry name" value="Aquaporin-like"/>
    <property type="match status" value="1"/>
</dbReference>
<dbReference type="PANTHER" id="PTHR19139">
    <property type="entry name" value="AQUAPORIN TRANSPORTER"/>
    <property type="match status" value="1"/>
</dbReference>
<dbReference type="NCBIfam" id="TIGR00861">
    <property type="entry name" value="MIP"/>
    <property type="match status" value="1"/>
</dbReference>
<reference evidence="10" key="1">
    <citation type="journal article" date="2018" name="Biosci. Biotechnol. Biochem.">
        <title>Polysaccharide hydrolase of the hadal zone amphipods Hirondellea gigas.</title>
        <authorList>
            <person name="Kobayashi H."/>
            <person name="Nagahama T."/>
            <person name="Arai W."/>
            <person name="Sasagawa Y."/>
            <person name="Umeda M."/>
            <person name="Hayashi T."/>
            <person name="Nikaido I."/>
            <person name="Watanabe H."/>
            <person name="Oguri K."/>
            <person name="Kitazato H."/>
            <person name="Fujioka K."/>
            <person name="Kido Y."/>
            <person name="Takami H."/>
        </authorList>
    </citation>
    <scope>NUCLEOTIDE SEQUENCE</scope>
    <source>
        <tissue evidence="10">Whole body</tissue>
    </source>
</reference>